<organism evidence="1 2">
    <name type="scientific">Glossina austeni</name>
    <name type="common">Savannah tsetse fly</name>
    <dbReference type="NCBI Taxonomy" id="7395"/>
    <lineage>
        <taxon>Eukaryota</taxon>
        <taxon>Metazoa</taxon>
        <taxon>Ecdysozoa</taxon>
        <taxon>Arthropoda</taxon>
        <taxon>Hexapoda</taxon>
        <taxon>Insecta</taxon>
        <taxon>Pterygota</taxon>
        <taxon>Neoptera</taxon>
        <taxon>Endopterygota</taxon>
        <taxon>Diptera</taxon>
        <taxon>Brachycera</taxon>
        <taxon>Muscomorpha</taxon>
        <taxon>Hippoboscoidea</taxon>
        <taxon>Glossinidae</taxon>
        <taxon>Glossina</taxon>
    </lineage>
</organism>
<protein>
    <submittedName>
        <fullName evidence="1">Uncharacterized protein</fullName>
    </submittedName>
</protein>
<proteinExistence type="predicted"/>
<accession>A0A1A9UFN3</accession>
<sequence length="113" mass="13050">MHVHVHICNVRVKEQNTGNVMFIQIVHAMPYGCLSFQCKRVASMGGRLECKARIHFRAAHYLLLRNRGIQNVVKIFTDYISSTEYGFYKNDLKSGIDFVTEIKTTFISEILHT</sequence>
<dbReference type="AlphaFoldDB" id="A0A1A9UFN3"/>
<evidence type="ECO:0000313" key="2">
    <source>
        <dbReference type="Proteomes" id="UP000078200"/>
    </source>
</evidence>
<name>A0A1A9UFN3_GLOAU</name>
<keyword evidence="2" id="KW-1185">Reference proteome</keyword>
<reference evidence="1" key="1">
    <citation type="submission" date="2020-05" db="UniProtKB">
        <authorList>
            <consortium name="EnsemblMetazoa"/>
        </authorList>
    </citation>
    <scope>IDENTIFICATION</scope>
    <source>
        <strain evidence="1">TTRI</strain>
    </source>
</reference>
<dbReference type="VEuPathDB" id="VectorBase:GAUT003350"/>
<dbReference type="Proteomes" id="UP000078200">
    <property type="component" value="Unassembled WGS sequence"/>
</dbReference>
<evidence type="ECO:0000313" key="1">
    <source>
        <dbReference type="EnsemblMetazoa" id="GAUT003350-PA"/>
    </source>
</evidence>
<dbReference type="EnsemblMetazoa" id="GAUT003350-RA">
    <property type="protein sequence ID" value="GAUT003350-PA"/>
    <property type="gene ID" value="GAUT003350"/>
</dbReference>